<evidence type="ECO:0000256" key="1">
    <source>
        <dbReference type="RuleBase" id="RU365079"/>
    </source>
</evidence>
<dbReference type="SMART" id="SM00577">
    <property type="entry name" value="CPDc"/>
    <property type="match status" value="1"/>
</dbReference>
<feature type="region of interest" description="Disordered" evidence="2">
    <location>
        <begin position="175"/>
        <end position="204"/>
    </location>
</feature>
<comment type="function">
    <text evidence="1">Essential component of the TIM23 complex, a complex that mediates the translocation of transit peptide-containing proteins across the mitochondrial inner membrane.</text>
</comment>
<gene>
    <name evidence="4" type="ORF">GEV33_007242</name>
</gene>
<dbReference type="PANTHER" id="PTHR12210">
    <property type="entry name" value="DULLARD PROTEIN PHOSPHATASE"/>
    <property type="match status" value="1"/>
</dbReference>
<dbReference type="GO" id="GO:0005744">
    <property type="term" value="C:TIM23 mitochondrial import inner membrane translocase complex"/>
    <property type="evidence" value="ECO:0007669"/>
    <property type="project" value="UniProtKB-UniRule"/>
</dbReference>
<feature type="compositionally biased region" description="Basic and acidic residues" evidence="2">
    <location>
        <begin position="188"/>
        <end position="200"/>
    </location>
</feature>
<dbReference type="InterPro" id="IPR050365">
    <property type="entry name" value="TIM50"/>
</dbReference>
<dbReference type="Gene3D" id="3.40.50.1000">
    <property type="entry name" value="HAD superfamily/HAD-like"/>
    <property type="match status" value="1"/>
</dbReference>
<dbReference type="EMBL" id="JABDTM020022958">
    <property type="protein sequence ID" value="KAH0815551.1"/>
    <property type="molecule type" value="Genomic_DNA"/>
</dbReference>
<dbReference type="GO" id="GO:0015031">
    <property type="term" value="P:protein transport"/>
    <property type="evidence" value="ECO:0007669"/>
    <property type="project" value="UniProtKB-KW"/>
</dbReference>
<dbReference type="Pfam" id="PF03031">
    <property type="entry name" value="NIF"/>
    <property type="match status" value="1"/>
</dbReference>
<reference evidence="4" key="1">
    <citation type="journal article" date="2020" name="J Insects Food Feed">
        <title>The yellow mealworm (Tenebrio molitor) genome: a resource for the emerging insects as food and feed industry.</title>
        <authorList>
            <person name="Eriksson T."/>
            <person name="Andere A."/>
            <person name="Kelstrup H."/>
            <person name="Emery V."/>
            <person name="Picard C."/>
        </authorList>
    </citation>
    <scope>NUCLEOTIDE SEQUENCE</scope>
    <source>
        <strain evidence="4">Stoneville</strain>
        <tissue evidence="4">Whole head</tissue>
    </source>
</reference>
<keyword evidence="1" id="KW-0813">Transport</keyword>
<reference evidence="4" key="2">
    <citation type="submission" date="2021-08" db="EMBL/GenBank/DDBJ databases">
        <authorList>
            <person name="Eriksson T."/>
        </authorList>
    </citation>
    <scope>NUCLEOTIDE SEQUENCE</scope>
    <source>
        <strain evidence="4">Stoneville</strain>
        <tissue evidence="4">Whole head</tissue>
    </source>
</reference>
<evidence type="ECO:0000256" key="2">
    <source>
        <dbReference type="SAM" id="MobiDB-lite"/>
    </source>
</evidence>
<evidence type="ECO:0000259" key="3">
    <source>
        <dbReference type="PROSITE" id="PS50969"/>
    </source>
</evidence>
<organism evidence="4 5">
    <name type="scientific">Tenebrio molitor</name>
    <name type="common">Yellow mealworm beetle</name>
    <dbReference type="NCBI Taxonomy" id="7067"/>
    <lineage>
        <taxon>Eukaryota</taxon>
        <taxon>Metazoa</taxon>
        <taxon>Ecdysozoa</taxon>
        <taxon>Arthropoda</taxon>
        <taxon>Hexapoda</taxon>
        <taxon>Insecta</taxon>
        <taxon>Pterygota</taxon>
        <taxon>Neoptera</taxon>
        <taxon>Endopterygota</taxon>
        <taxon>Coleoptera</taxon>
        <taxon>Polyphaga</taxon>
        <taxon>Cucujiformia</taxon>
        <taxon>Tenebrionidae</taxon>
        <taxon>Tenebrio</taxon>
    </lineage>
</organism>
<sequence length="272" mass="31265">MYRELDNYRRLIKEPSRDKLLPVPLQYPHLQPKYTLVLELTDVLVHPNWTYNTGWRFKKRSGLEYFLDSLQGHFEIVIYTAEQGMTMFPLIEAMDPKNIIAQVSTRRDAFHGEHHVKSLDKLNRDLSKRWEGTDEDLSLVDLLIFLKAIVDNKIDDVREVLLYLLQQVRRSHRGVSRKAQEVDGGDGGARRRQEGTRGEAKANSAVVDVANREKEVVGLANKASSPYEQSRRISLNKEYVIPGRVNLDPPTWKAAFNLSINLHTGAARHIIN</sequence>
<keyword evidence="1" id="KW-0809">Transit peptide</keyword>
<keyword evidence="5" id="KW-1185">Reference proteome</keyword>
<comment type="caution">
    <text evidence="4">The sequence shown here is derived from an EMBL/GenBank/DDBJ whole genome shotgun (WGS) entry which is preliminary data.</text>
</comment>
<dbReference type="InterPro" id="IPR023214">
    <property type="entry name" value="HAD_sf"/>
</dbReference>
<dbReference type="SUPFAM" id="SSF56784">
    <property type="entry name" value="HAD-like"/>
    <property type="match status" value="1"/>
</dbReference>
<keyword evidence="1" id="KW-0653">Protein transport</keyword>
<evidence type="ECO:0000313" key="4">
    <source>
        <dbReference type="EMBL" id="KAH0815551.1"/>
    </source>
</evidence>
<protein>
    <recommendedName>
        <fullName evidence="1">Mitochondrial import inner membrane translocase subunit TIM50</fullName>
    </recommendedName>
</protein>
<proteinExistence type="inferred from homology"/>
<dbReference type="InterPro" id="IPR004274">
    <property type="entry name" value="FCP1_dom"/>
</dbReference>
<comment type="similarity">
    <text evidence="1">Belongs to the TIM50 family.</text>
</comment>
<keyword evidence="1" id="KW-0496">Mitochondrion</keyword>
<accession>A0A8J6HIM7</accession>
<keyword evidence="1" id="KW-0811">Translocation</keyword>
<feature type="domain" description="FCP1 homology" evidence="3">
    <location>
        <begin position="29"/>
        <end position="172"/>
    </location>
</feature>
<dbReference type="InterPro" id="IPR036412">
    <property type="entry name" value="HAD-like_sf"/>
</dbReference>
<name>A0A8J6HIM7_TENMO</name>
<dbReference type="CDD" id="cd07521">
    <property type="entry name" value="HAD_FCP1-like"/>
    <property type="match status" value="1"/>
</dbReference>
<dbReference type="AlphaFoldDB" id="A0A8J6HIM7"/>
<comment type="subunit">
    <text evidence="1">Component of the TIM23 complex.</text>
</comment>
<comment type="subcellular location">
    <subcellularLocation>
        <location evidence="1">Mitochondrion inner membrane</location>
        <topology evidence="1">Single-pass membrane protein</topology>
    </subcellularLocation>
</comment>
<dbReference type="PROSITE" id="PS50969">
    <property type="entry name" value="FCP1"/>
    <property type="match status" value="1"/>
</dbReference>
<dbReference type="Proteomes" id="UP000719412">
    <property type="component" value="Unassembled WGS sequence"/>
</dbReference>
<evidence type="ECO:0000313" key="5">
    <source>
        <dbReference type="Proteomes" id="UP000719412"/>
    </source>
</evidence>